<gene>
    <name evidence="2" type="ORF">GUJ93_ZPchr0012g20123</name>
</gene>
<dbReference type="OrthoDB" id="685425at2759"/>
<dbReference type="Proteomes" id="UP000729402">
    <property type="component" value="Unassembled WGS sequence"/>
</dbReference>
<evidence type="ECO:0000313" key="3">
    <source>
        <dbReference type="Proteomes" id="UP000729402"/>
    </source>
</evidence>
<keyword evidence="3" id="KW-1185">Reference proteome</keyword>
<dbReference type="PANTHER" id="PTHR33026">
    <property type="entry name" value="OS06G0360600 PROTEIN"/>
    <property type="match status" value="1"/>
</dbReference>
<evidence type="ECO:0000313" key="2">
    <source>
        <dbReference type="EMBL" id="KAG8095260.1"/>
    </source>
</evidence>
<reference evidence="2" key="2">
    <citation type="submission" date="2021-02" db="EMBL/GenBank/DDBJ databases">
        <authorList>
            <person name="Kimball J.A."/>
            <person name="Haas M.W."/>
            <person name="Macchietto M."/>
            <person name="Kono T."/>
            <person name="Duquette J."/>
            <person name="Shao M."/>
        </authorList>
    </citation>
    <scope>NUCLEOTIDE SEQUENCE</scope>
    <source>
        <tissue evidence="2">Fresh leaf tissue</tissue>
    </source>
</reference>
<evidence type="ECO:0000259" key="1">
    <source>
        <dbReference type="Pfam" id="PF04195"/>
    </source>
</evidence>
<dbReference type="PANTHER" id="PTHR33026:SF7">
    <property type="entry name" value="OS03G0100275 PROTEIN"/>
    <property type="match status" value="1"/>
</dbReference>
<dbReference type="InterPro" id="IPR007321">
    <property type="entry name" value="Transposase_28"/>
</dbReference>
<reference evidence="2" key="1">
    <citation type="journal article" date="2021" name="bioRxiv">
        <title>Whole Genome Assembly and Annotation of Northern Wild Rice, Zizania palustris L., Supports a Whole Genome Duplication in the Zizania Genus.</title>
        <authorList>
            <person name="Haas M."/>
            <person name="Kono T."/>
            <person name="Macchietto M."/>
            <person name="Millas R."/>
            <person name="McGilp L."/>
            <person name="Shao M."/>
            <person name="Duquette J."/>
            <person name="Hirsch C.N."/>
            <person name="Kimball J."/>
        </authorList>
    </citation>
    <scope>NUCLEOTIDE SEQUENCE</scope>
    <source>
        <tissue evidence="2">Fresh leaf tissue</tissue>
    </source>
</reference>
<proteinExistence type="predicted"/>
<accession>A0A8J6BWU6</accession>
<dbReference type="AlphaFoldDB" id="A0A8J6BWU6"/>
<comment type="caution">
    <text evidence="2">The sequence shown here is derived from an EMBL/GenBank/DDBJ whole genome shotgun (WGS) entry which is preliminary data.</text>
</comment>
<dbReference type="EMBL" id="JAAALK010000080">
    <property type="protein sequence ID" value="KAG8095260.1"/>
    <property type="molecule type" value="Genomic_DNA"/>
</dbReference>
<feature type="domain" description="Transposase (putative) gypsy type" evidence="1">
    <location>
        <begin position="103"/>
        <end position="170"/>
    </location>
</feature>
<organism evidence="2 3">
    <name type="scientific">Zizania palustris</name>
    <name type="common">Northern wild rice</name>
    <dbReference type="NCBI Taxonomy" id="103762"/>
    <lineage>
        <taxon>Eukaryota</taxon>
        <taxon>Viridiplantae</taxon>
        <taxon>Streptophyta</taxon>
        <taxon>Embryophyta</taxon>
        <taxon>Tracheophyta</taxon>
        <taxon>Spermatophyta</taxon>
        <taxon>Magnoliopsida</taxon>
        <taxon>Liliopsida</taxon>
        <taxon>Poales</taxon>
        <taxon>Poaceae</taxon>
        <taxon>BOP clade</taxon>
        <taxon>Oryzoideae</taxon>
        <taxon>Oryzeae</taxon>
        <taxon>Zizaniinae</taxon>
        <taxon>Zizania</taxon>
    </lineage>
</organism>
<dbReference type="Pfam" id="PF04195">
    <property type="entry name" value="Transposase_28"/>
    <property type="match status" value="1"/>
</dbReference>
<name>A0A8J6BWU6_ZIZPA</name>
<sequence length="252" mass="28951">MSSSLFDLLVPQKISRHCNCMVSYHKARQLFNLKPLVGTSNVSMAVSSSQRSVNRAKEFQPLTVGEEVVLMMESRKEIPLMILSSWRAADDELFPSPDTHEIVVFDSFFSRGFGLLTHPFLHSVLRHYDILLCSRNPNSILHPAIFVHVSEAFLGIEPHFNLFCHSFYLRSLGNKVVSGCRLRIHDGKVIEYFFVLLPSSNKGWNSGWFYVANHEPSNSSEIDRVPKTMLTWTDWFHVEAEVDELMVLIHWL</sequence>
<protein>
    <recommendedName>
        <fullName evidence="1">Transposase (putative) gypsy type domain-containing protein</fullName>
    </recommendedName>
</protein>